<accession>A0A9Y2IMW2</accession>
<name>A0A9Y2IMW2_9PSEU</name>
<keyword evidence="1" id="KW-1133">Transmembrane helix</keyword>
<dbReference type="KEGG" id="acab:QRX50_19730"/>
<evidence type="ECO:0000313" key="3">
    <source>
        <dbReference type="Proteomes" id="UP001236014"/>
    </source>
</evidence>
<reference evidence="2 3" key="1">
    <citation type="submission" date="2023-06" db="EMBL/GenBank/DDBJ databases">
        <authorList>
            <person name="Oyuntsetseg B."/>
            <person name="Kim S.B."/>
        </authorList>
    </citation>
    <scope>NUCLEOTIDE SEQUENCE [LARGE SCALE GENOMIC DNA]</scope>
    <source>
        <strain evidence="2 3">2-15</strain>
    </source>
</reference>
<dbReference type="Proteomes" id="UP001236014">
    <property type="component" value="Chromosome"/>
</dbReference>
<evidence type="ECO:0000256" key="1">
    <source>
        <dbReference type="SAM" id="Phobius"/>
    </source>
</evidence>
<evidence type="ECO:0000313" key="2">
    <source>
        <dbReference type="EMBL" id="WIX82844.1"/>
    </source>
</evidence>
<protein>
    <submittedName>
        <fullName evidence="2">Uncharacterized protein</fullName>
    </submittedName>
</protein>
<gene>
    <name evidence="2" type="ORF">QRX50_19730</name>
</gene>
<dbReference type="AlphaFoldDB" id="A0A9Y2IMW2"/>
<proteinExistence type="predicted"/>
<dbReference type="EMBL" id="CP127294">
    <property type="protein sequence ID" value="WIX82844.1"/>
    <property type="molecule type" value="Genomic_DNA"/>
</dbReference>
<organism evidence="2 3">
    <name type="scientific">Amycolatopsis carbonis</name>
    <dbReference type="NCBI Taxonomy" id="715471"/>
    <lineage>
        <taxon>Bacteria</taxon>
        <taxon>Bacillati</taxon>
        <taxon>Actinomycetota</taxon>
        <taxon>Actinomycetes</taxon>
        <taxon>Pseudonocardiales</taxon>
        <taxon>Pseudonocardiaceae</taxon>
        <taxon>Amycolatopsis</taxon>
    </lineage>
</organism>
<keyword evidence="1" id="KW-0812">Transmembrane</keyword>
<sequence>MASRTVGPRTVGQTWKVVPLRVALTVGVVVVLVVCALGVVATGTVA</sequence>
<keyword evidence="1" id="KW-0472">Membrane</keyword>
<feature type="transmembrane region" description="Helical" evidence="1">
    <location>
        <begin position="20"/>
        <end position="41"/>
    </location>
</feature>
<keyword evidence="3" id="KW-1185">Reference proteome</keyword>